<evidence type="ECO:0000256" key="1">
    <source>
        <dbReference type="SAM" id="Coils"/>
    </source>
</evidence>
<keyword evidence="6" id="KW-1185">Reference proteome</keyword>
<evidence type="ECO:0000256" key="2">
    <source>
        <dbReference type="SAM" id="Phobius"/>
    </source>
</evidence>
<evidence type="ECO:0000259" key="4">
    <source>
        <dbReference type="Pfam" id="PF23357"/>
    </source>
</evidence>
<proteinExistence type="predicted"/>
<feature type="transmembrane region" description="Helical" evidence="2">
    <location>
        <begin position="625"/>
        <end position="644"/>
    </location>
</feature>
<organism evidence="5 6">
    <name type="scientific">Litoribacillus peritrichatus</name>
    <dbReference type="NCBI Taxonomy" id="718191"/>
    <lineage>
        <taxon>Bacteria</taxon>
        <taxon>Pseudomonadati</taxon>
        <taxon>Pseudomonadota</taxon>
        <taxon>Gammaproteobacteria</taxon>
        <taxon>Oceanospirillales</taxon>
        <taxon>Oceanospirillaceae</taxon>
        <taxon>Litoribacillus</taxon>
    </lineage>
</organism>
<accession>A0ABP7NAE9</accession>
<dbReference type="InterPro" id="IPR055396">
    <property type="entry name" value="DUF7088"/>
</dbReference>
<dbReference type="Proteomes" id="UP001501565">
    <property type="component" value="Unassembled WGS sequence"/>
</dbReference>
<dbReference type="InterPro" id="IPR019196">
    <property type="entry name" value="ABC_transp_unknown"/>
</dbReference>
<dbReference type="EMBL" id="BAABBN010000015">
    <property type="protein sequence ID" value="GAA3940027.1"/>
    <property type="molecule type" value="Genomic_DNA"/>
</dbReference>
<dbReference type="Pfam" id="PF09822">
    <property type="entry name" value="ABC_transp_aux"/>
    <property type="match status" value="1"/>
</dbReference>
<evidence type="ECO:0000313" key="5">
    <source>
        <dbReference type="EMBL" id="GAA3940027.1"/>
    </source>
</evidence>
<feature type="domain" description="DUF7088" evidence="4">
    <location>
        <begin position="39"/>
        <end position="138"/>
    </location>
</feature>
<name>A0ABP7NAE9_9GAMM</name>
<comment type="caution">
    <text evidence="5">The sequence shown here is derived from an EMBL/GenBank/DDBJ whole genome shotgun (WGS) entry which is preliminary data.</text>
</comment>
<protein>
    <submittedName>
        <fullName evidence="5">GldG family protein</fullName>
    </submittedName>
</protein>
<gene>
    <name evidence="5" type="ORF">GCM10022277_40010</name>
</gene>
<evidence type="ECO:0000313" key="6">
    <source>
        <dbReference type="Proteomes" id="UP001501565"/>
    </source>
</evidence>
<feature type="coiled-coil region" evidence="1">
    <location>
        <begin position="540"/>
        <end position="568"/>
    </location>
</feature>
<dbReference type="Pfam" id="PF23357">
    <property type="entry name" value="DUF7088"/>
    <property type="match status" value="1"/>
</dbReference>
<keyword evidence="2" id="KW-0812">Transmembrane</keyword>
<keyword evidence="2" id="KW-0472">Membrane</keyword>
<dbReference type="RefSeq" id="WP_344800421.1">
    <property type="nucleotide sequence ID" value="NZ_BAABBN010000015.1"/>
</dbReference>
<sequence>MGSKFYSRTGLFALCGAFLVLVMLIQWLFSSARVDLTDNNLYTISEGTKNIVSDLEEPVVLKFYFSWKETEGLPAIRDYAKRVQELLEEYVVYSDGKLSLEIIDPVAFSEQEDEATEYGLQGVPLDAGGANLYFGLVAEIASEDAEDKSALENISTSNSQVIPFIQLDQESYLEYDLSKLIYTAAHPKLPVVGILSTLDVNGGMDFMTRQQKEPWMVIEQIKQLFDVRELEDSVTEIPSDVDVLMLIHPKDLNDDTLLAIDQYVLSGGKAMVFVDPKAEQEQQMSPLDGNEGSDLRLLLEAWGVEPSSGQFVADAQYAMAVNLSQSQRPVRHLALLNLLNDEDNAVISSDDITTADLESITFSSAMSFTKLEDGTSRFTPLLSSSEQSGLMDANLLANLADPTSLYSEFEAKSLPLVLAARVTGNAVTAFPDGVDVVIAAEEQDAAEEESTEAESAEPKTQTIMPAITSSDKINVILVGDTDILSDRLWVQVQNFFGQRIPTPWADNAGFVINSLDNLAGSADLIDIRSRGRYTRSFKVVDDLKREAEEKFRAEEEVLEQQLVETEQQLNELQPGPGGEEISLTAEQEQALASFIQKKLDIRKRLREVRLNLDQDIEALGTKLKLINILLIPSVLTIIVIFVAMSRRKKRAR</sequence>
<reference evidence="6" key="1">
    <citation type="journal article" date="2019" name="Int. J. Syst. Evol. Microbiol.">
        <title>The Global Catalogue of Microorganisms (GCM) 10K type strain sequencing project: providing services to taxonomists for standard genome sequencing and annotation.</title>
        <authorList>
            <consortium name="The Broad Institute Genomics Platform"/>
            <consortium name="The Broad Institute Genome Sequencing Center for Infectious Disease"/>
            <person name="Wu L."/>
            <person name="Ma J."/>
        </authorList>
    </citation>
    <scope>NUCLEOTIDE SEQUENCE [LARGE SCALE GENOMIC DNA]</scope>
    <source>
        <strain evidence="6">JCM 17551</strain>
    </source>
</reference>
<evidence type="ECO:0000259" key="3">
    <source>
        <dbReference type="Pfam" id="PF09822"/>
    </source>
</evidence>
<keyword evidence="1" id="KW-0175">Coiled coil</keyword>
<feature type="domain" description="ABC-type uncharacterised transport system" evidence="3">
    <location>
        <begin position="190"/>
        <end position="514"/>
    </location>
</feature>
<keyword evidence="2" id="KW-1133">Transmembrane helix</keyword>